<dbReference type="InterPro" id="IPR016193">
    <property type="entry name" value="Cytidine_deaminase-like"/>
</dbReference>
<accession>A0A9K3GP98</accession>
<dbReference type="AlphaFoldDB" id="A0A9K3GP98"/>
<dbReference type="Pfam" id="PF00383">
    <property type="entry name" value="dCMP_cyt_deam_1"/>
    <property type="match status" value="1"/>
</dbReference>
<proteinExistence type="predicted"/>
<dbReference type="GO" id="GO:0002100">
    <property type="term" value="P:tRNA wobble adenosine to inosine editing"/>
    <property type="evidence" value="ECO:0007669"/>
    <property type="project" value="InterPro"/>
</dbReference>
<keyword evidence="4" id="KW-1185">Reference proteome</keyword>
<dbReference type="SUPFAM" id="SSF53927">
    <property type="entry name" value="Cytidine deaminase-like"/>
    <property type="match status" value="1"/>
</dbReference>
<dbReference type="PANTHER" id="PTHR11079:SF149">
    <property type="entry name" value="TRNA-SPECIFIC ADENOSINE DEAMINASE 2"/>
    <property type="match status" value="1"/>
</dbReference>
<gene>
    <name evidence="3" type="ORF">KIPB_012060</name>
</gene>
<feature type="non-terminal residue" evidence="3">
    <location>
        <position position="1"/>
    </location>
</feature>
<dbReference type="Gene3D" id="3.40.140.10">
    <property type="entry name" value="Cytidine Deaminase, domain 2"/>
    <property type="match status" value="1"/>
</dbReference>
<reference evidence="3 4" key="1">
    <citation type="journal article" date="2018" name="PLoS ONE">
        <title>The draft genome of Kipferlia bialata reveals reductive genome evolution in fornicate parasites.</title>
        <authorList>
            <person name="Tanifuji G."/>
            <person name="Takabayashi S."/>
            <person name="Kume K."/>
            <person name="Takagi M."/>
            <person name="Nakayama T."/>
            <person name="Kamikawa R."/>
            <person name="Inagaki Y."/>
            <person name="Hashimoto T."/>
        </authorList>
    </citation>
    <scope>NUCLEOTIDE SEQUENCE [LARGE SCALE GENOMIC DNA]</scope>
    <source>
        <strain evidence="3">NY0173</strain>
    </source>
</reference>
<keyword evidence="1" id="KW-0378">Hydrolase</keyword>
<dbReference type="Proteomes" id="UP000265618">
    <property type="component" value="Unassembled WGS sequence"/>
</dbReference>
<feature type="domain" description="CMP/dCMP-type deaminase" evidence="2">
    <location>
        <begin position="1"/>
        <end position="109"/>
    </location>
</feature>
<comment type="caution">
    <text evidence="3">The sequence shown here is derived from an EMBL/GenBank/DDBJ whole genome shotgun (WGS) entry which is preliminary data.</text>
</comment>
<dbReference type="PANTHER" id="PTHR11079">
    <property type="entry name" value="CYTOSINE DEAMINASE FAMILY MEMBER"/>
    <property type="match status" value="1"/>
</dbReference>
<dbReference type="GO" id="GO:0052717">
    <property type="term" value="F:tRNA-specific adenosine-34 deaminase activity"/>
    <property type="evidence" value="ECO:0007669"/>
    <property type="project" value="UniProtKB-EC"/>
</dbReference>
<evidence type="ECO:0000313" key="4">
    <source>
        <dbReference type="Proteomes" id="UP000265618"/>
    </source>
</evidence>
<evidence type="ECO:0000313" key="3">
    <source>
        <dbReference type="EMBL" id="GIQ89561.1"/>
    </source>
</evidence>
<dbReference type="InterPro" id="IPR002125">
    <property type="entry name" value="CMP_dCMP_dom"/>
</dbReference>
<dbReference type="OrthoDB" id="1701769at2759"/>
<sequence length="138" mass="14634">AVVAFLRREVPVGSVVVRDGVIVGRGHNLTNESGDATQHAELMGFMGSLGGEDPVESVGATVYVTLEPCLMCASSLLQLGVARIIFAAPNDKFGGCGGVINVQEHLRKVHANDISCRAACGTDAIRHYRGDMPWVDTR</sequence>
<evidence type="ECO:0000259" key="2">
    <source>
        <dbReference type="PROSITE" id="PS51747"/>
    </source>
</evidence>
<dbReference type="EMBL" id="BDIP01005175">
    <property type="protein sequence ID" value="GIQ89561.1"/>
    <property type="molecule type" value="Genomic_DNA"/>
</dbReference>
<feature type="non-terminal residue" evidence="3">
    <location>
        <position position="138"/>
    </location>
</feature>
<protein>
    <recommendedName>
        <fullName evidence="2">CMP/dCMP-type deaminase domain-containing protein</fullName>
    </recommendedName>
</protein>
<dbReference type="PROSITE" id="PS51747">
    <property type="entry name" value="CYT_DCMP_DEAMINASES_2"/>
    <property type="match status" value="1"/>
</dbReference>
<organism evidence="3 4">
    <name type="scientific">Kipferlia bialata</name>
    <dbReference type="NCBI Taxonomy" id="797122"/>
    <lineage>
        <taxon>Eukaryota</taxon>
        <taxon>Metamonada</taxon>
        <taxon>Carpediemonas-like organisms</taxon>
        <taxon>Kipferlia</taxon>
    </lineage>
</organism>
<dbReference type="CDD" id="cd01285">
    <property type="entry name" value="nucleoside_deaminase"/>
    <property type="match status" value="1"/>
</dbReference>
<name>A0A9K3GP98_9EUKA</name>
<dbReference type="GO" id="GO:0046872">
    <property type="term" value="F:metal ion binding"/>
    <property type="evidence" value="ECO:0007669"/>
    <property type="project" value="UniProtKB-KW"/>
</dbReference>
<evidence type="ECO:0000256" key="1">
    <source>
        <dbReference type="ARBA" id="ARBA00022801"/>
    </source>
</evidence>